<name>D0N5P5_PHYIT</name>
<gene>
    <name evidence="1" type="ORF">PITG_05791</name>
</gene>
<dbReference type="VEuPathDB" id="FungiDB:PITG_05791"/>
<proteinExistence type="predicted"/>
<dbReference type="RefSeq" id="XP_002998040.1">
    <property type="nucleotide sequence ID" value="XM_002997994.1"/>
</dbReference>
<reference evidence="2" key="1">
    <citation type="journal article" date="2009" name="Nature">
        <title>Genome sequence and analysis of the Irish potato famine pathogen Phytophthora infestans.</title>
        <authorList>
            <consortium name="The Broad Institute Genome Sequencing Platform"/>
            <person name="Haas B.J."/>
            <person name="Kamoun S."/>
            <person name="Zody M.C."/>
            <person name="Jiang R.H."/>
            <person name="Handsaker R.E."/>
            <person name="Cano L.M."/>
            <person name="Grabherr M."/>
            <person name="Kodira C.D."/>
            <person name="Raffaele S."/>
            <person name="Torto-Alalibo T."/>
            <person name="Bozkurt T.O."/>
            <person name="Ah-Fong A.M."/>
            <person name="Alvarado L."/>
            <person name="Anderson V.L."/>
            <person name="Armstrong M.R."/>
            <person name="Avrova A."/>
            <person name="Baxter L."/>
            <person name="Beynon J."/>
            <person name="Boevink P.C."/>
            <person name="Bollmann S.R."/>
            <person name="Bos J.I."/>
            <person name="Bulone V."/>
            <person name="Cai G."/>
            <person name="Cakir C."/>
            <person name="Carrington J.C."/>
            <person name="Chawner M."/>
            <person name="Conti L."/>
            <person name="Costanzo S."/>
            <person name="Ewan R."/>
            <person name="Fahlgren N."/>
            <person name="Fischbach M.A."/>
            <person name="Fugelstad J."/>
            <person name="Gilroy E.M."/>
            <person name="Gnerre S."/>
            <person name="Green P.J."/>
            <person name="Grenville-Briggs L.J."/>
            <person name="Griffith J."/>
            <person name="Grunwald N.J."/>
            <person name="Horn K."/>
            <person name="Horner N.R."/>
            <person name="Hu C.H."/>
            <person name="Huitema E."/>
            <person name="Jeong D.H."/>
            <person name="Jones A.M."/>
            <person name="Jones J.D."/>
            <person name="Jones R.W."/>
            <person name="Karlsson E.K."/>
            <person name="Kunjeti S.G."/>
            <person name="Lamour K."/>
            <person name="Liu Z."/>
            <person name="Ma L."/>
            <person name="Maclean D."/>
            <person name="Chibucos M.C."/>
            <person name="McDonald H."/>
            <person name="McWalters J."/>
            <person name="Meijer H.J."/>
            <person name="Morgan W."/>
            <person name="Morris P.F."/>
            <person name="Munro C.A."/>
            <person name="O'Neill K."/>
            <person name="Ospina-Giraldo M."/>
            <person name="Pinzon A."/>
            <person name="Pritchard L."/>
            <person name="Ramsahoye B."/>
            <person name="Ren Q."/>
            <person name="Restrepo S."/>
            <person name="Roy S."/>
            <person name="Sadanandom A."/>
            <person name="Savidor A."/>
            <person name="Schornack S."/>
            <person name="Schwartz D.C."/>
            <person name="Schumann U.D."/>
            <person name="Schwessinger B."/>
            <person name="Seyer L."/>
            <person name="Sharpe T."/>
            <person name="Silvar C."/>
            <person name="Song J."/>
            <person name="Studholme D.J."/>
            <person name="Sykes S."/>
            <person name="Thines M."/>
            <person name="van de Vondervoort P.J."/>
            <person name="Phuntumart V."/>
            <person name="Wawra S."/>
            <person name="Weide R."/>
            <person name="Win J."/>
            <person name="Young C."/>
            <person name="Zhou S."/>
            <person name="Fry W."/>
            <person name="Meyers B.C."/>
            <person name="van West P."/>
            <person name="Ristaino J."/>
            <person name="Govers F."/>
            <person name="Birch P.R."/>
            <person name="Whisson S.C."/>
            <person name="Judelson H.S."/>
            <person name="Nusbaum C."/>
        </authorList>
    </citation>
    <scope>NUCLEOTIDE SEQUENCE [LARGE SCALE GENOMIC DNA]</scope>
    <source>
        <strain evidence="2">T30-4</strain>
    </source>
</reference>
<sequence length="104" mass="11534">MDAPVWKFYLRSLLQQHIARPSLLLVNNLECHVSGESEAIGSDELMSVLQPLPKNAPQFAKPLDVATTAKEKRLATIKRVITAWESIEAATITSAFNKALKTNF</sequence>
<dbReference type="HOGENOM" id="CLU_111812_0_1_1"/>
<dbReference type="Proteomes" id="UP000006643">
    <property type="component" value="Unassembled WGS sequence"/>
</dbReference>
<dbReference type="InParanoid" id="D0N5P5"/>
<evidence type="ECO:0000313" key="1">
    <source>
        <dbReference type="EMBL" id="EEY70386.1"/>
    </source>
</evidence>
<organism evidence="1 2">
    <name type="scientific">Phytophthora infestans (strain T30-4)</name>
    <name type="common">Potato late blight agent</name>
    <dbReference type="NCBI Taxonomy" id="403677"/>
    <lineage>
        <taxon>Eukaryota</taxon>
        <taxon>Sar</taxon>
        <taxon>Stramenopiles</taxon>
        <taxon>Oomycota</taxon>
        <taxon>Peronosporomycetes</taxon>
        <taxon>Peronosporales</taxon>
        <taxon>Peronosporaceae</taxon>
        <taxon>Phytophthora</taxon>
    </lineage>
</organism>
<keyword evidence="2" id="KW-1185">Reference proteome</keyword>
<dbReference type="KEGG" id="pif:PITG_05791"/>
<protein>
    <recommendedName>
        <fullName evidence="3">DDE-1 domain-containing protein</fullName>
    </recommendedName>
</protein>
<dbReference type="EMBL" id="DS028126">
    <property type="protein sequence ID" value="EEY70386.1"/>
    <property type="molecule type" value="Genomic_DNA"/>
</dbReference>
<dbReference type="AlphaFoldDB" id="D0N5P5"/>
<accession>D0N5P5</accession>
<dbReference type="OMA" id="ACHITKD"/>
<dbReference type="GeneID" id="9471910"/>
<dbReference type="OrthoDB" id="97987at2759"/>
<evidence type="ECO:0008006" key="3">
    <source>
        <dbReference type="Google" id="ProtNLM"/>
    </source>
</evidence>
<evidence type="ECO:0000313" key="2">
    <source>
        <dbReference type="Proteomes" id="UP000006643"/>
    </source>
</evidence>